<feature type="domain" description="Type IV methyl-directed restriction enzyme EcoKMcrB subunit DNA-binding" evidence="1">
    <location>
        <begin position="29"/>
        <end position="198"/>
    </location>
</feature>
<dbReference type="InterPro" id="IPR021961">
    <property type="entry name" value="McrB_DNA-bd"/>
</dbReference>
<dbReference type="SUPFAM" id="SSF52980">
    <property type="entry name" value="Restriction endonuclease-like"/>
    <property type="match status" value="1"/>
</dbReference>
<sequence>MRELLRDVLLLQPKWTSENTPAMQERGRLVRHEVAGWLREQLPALKSAAPVEIDDWSVEARDGTGLKSEIPWVRVHSVGLSPSATTGWYVVYLFGAQGDRVYLSLMQGATEWQNGEFRSRPQSELRRRARWAREVLATPLSARPDLVEVIALEARKSNLGRAYEAGNVVAFEYSLHELPSDDVLRDDLSFLVAVLSELYPLVQQAIDLPGEVPPEIADAMVEADRSAGKARRGQGLRLNAAERVAIERRAVAVATDYLVEQGYAVTDVGATKSYDLDARRGDQRLFVEVKGTTTAWTDRSEIILTKNEVDLHLREHPNNMLLIVSRIVLDRSVTRPSASGGELQVIHPWQIVVPNLTPMTYRYLVAE</sequence>
<comment type="caution">
    <text evidence="3">The sequence shown here is derived from an EMBL/GenBank/DDBJ whole genome shotgun (WGS) entry which is preliminary data.</text>
</comment>
<proteinExistence type="predicted"/>
<name>A0ABU4TET3_9PSEU</name>
<dbReference type="RefSeq" id="WP_319971574.1">
    <property type="nucleotide sequence ID" value="NZ_JAXAVW010000046.1"/>
</dbReference>
<evidence type="ECO:0000313" key="3">
    <source>
        <dbReference type="EMBL" id="MDX8036580.1"/>
    </source>
</evidence>
<evidence type="ECO:0000313" key="4">
    <source>
        <dbReference type="Proteomes" id="UP001285521"/>
    </source>
</evidence>
<protein>
    <submittedName>
        <fullName evidence="3">DUF3578 domain-containing protein</fullName>
    </submittedName>
</protein>
<dbReference type="InterPro" id="IPR024975">
    <property type="entry name" value="NOV_C"/>
</dbReference>
<dbReference type="Proteomes" id="UP001285521">
    <property type="component" value="Unassembled WGS sequence"/>
</dbReference>
<reference evidence="3 4" key="2">
    <citation type="submission" date="2023-11" db="EMBL/GenBank/DDBJ databases">
        <authorList>
            <person name="Lara A.C."/>
            <person name="Chronakova A."/>
        </authorList>
    </citation>
    <scope>NUCLEOTIDE SEQUENCE [LARGE SCALE GENOMIC DNA]</scope>
    <source>
        <strain evidence="3 4">BCCO 10_0856</strain>
    </source>
</reference>
<gene>
    <name evidence="3" type="ORF">SK803_40845</name>
</gene>
<evidence type="ECO:0000259" key="1">
    <source>
        <dbReference type="Pfam" id="PF12102"/>
    </source>
</evidence>
<reference evidence="3 4" key="1">
    <citation type="submission" date="2023-11" db="EMBL/GenBank/DDBJ databases">
        <title>Lentzea sokolovensis, sp. nov., Lentzea kristufkii, sp. nov., and Lentzea miocenensis, sp. nov., rare actinobacteria from Sokolov Coal Basin, Miocene lacustrine sediment, Czech Republic.</title>
        <authorList>
            <person name="Lara A."/>
            <person name="Kotroba L."/>
            <person name="Nouioui I."/>
            <person name="Neumann-Schaal M."/>
            <person name="Mast Y."/>
            <person name="Chronakova A."/>
        </authorList>
    </citation>
    <scope>NUCLEOTIDE SEQUENCE [LARGE SCALE GENOMIC DNA]</scope>
    <source>
        <strain evidence="3 4">BCCO 10_0856</strain>
    </source>
</reference>
<evidence type="ECO:0000259" key="2">
    <source>
        <dbReference type="Pfam" id="PF13020"/>
    </source>
</evidence>
<dbReference type="Pfam" id="PF12102">
    <property type="entry name" value="MrcB_N"/>
    <property type="match status" value="1"/>
</dbReference>
<accession>A0ABU4TET3</accession>
<dbReference type="Gene3D" id="3.30.920.90">
    <property type="match status" value="1"/>
</dbReference>
<organism evidence="3 4">
    <name type="scientific">Lentzea miocenica</name>
    <dbReference type="NCBI Taxonomy" id="3095431"/>
    <lineage>
        <taxon>Bacteria</taxon>
        <taxon>Bacillati</taxon>
        <taxon>Actinomycetota</taxon>
        <taxon>Actinomycetes</taxon>
        <taxon>Pseudonocardiales</taxon>
        <taxon>Pseudonocardiaceae</taxon>
        <taxon>Lentzea</taxon>
    </lineage>
</organism>
<dbReference type="EMBL" id="JAXAVW010000046">
    <property type="protein sequence ID" value="MDX8036580.1"/>
    <property type="molecule type" value="Genomic_DNA"/>
</dbReference>
<dbReference type="Pfam" id="PF13020">
    <property type="entry name" value="NOV_C"/>
    <property type="match status" value="1"/>
</dbReference>
<feature type="domain" description="Protein NO VEIN C-terminal" evidence="2">
    <location>
        <begin position="246"/>
        <end position="326"/>
    </location>
</feature>
<keyword evidence="4" id="KW-1185">Reference proteome</keyword>
<dbReference type="InterPro" id="IPR011335">
    <property type="entry name" value="Restrct_endonuc-II-like"/>
</dbReference>